<name>A0A8J6J183_9FIRM</name>
<dbReference type="Pfam" id="PF14270">
    <property type="entry name" value="DUF4358"/>
    <property type="match status" value="1"/>
</dbReference>
<accession>A0A8J6J183</accession>
<comment type="caution">
    <text evidence="3">The sequence shown here is derived from an EMBL/GenBank/DDBJ whole genome shotgun (WGS) entry which is preliminary data.</text>
</comment>
<dbReference type="Proteomes" id="UP000661435">
    <property type="component" value="Unassembled WGS sequence"/>
</dbReference>
<keyword evidence="4" id="KW-1185">Reference proteome</keyword>
<sequence length="280" mass="28987">MNQKLPALALAVTLTGALSIGALAGEPERLISPKPTACAGAITVNGQALDTAGVPAVSGQGLLPMRLVAESDHGSAAWYEEENTGAFYLDGNVISVDFATGSVTVNDTAAEGVTARVVQGVTFLPAALLEGLEGYTVEAAEDGLAITTPNNAPLVKLAYQIMDASGMGYGMKTDAQGMAETYGLPADAFEQAVGFFPMMVSPDTLVLGKLAEGADTQAVKTALEAYRQSQEDTFSWYLSQNLPKVQDARLLVQDGYVLFLIAENADAGEAAFTAALAALD</sequence>
<dbReference type="InterPro" id="IPR012854">
    <property type="entry name" value="Cu_amine_oxidase-like_N"/>
</dbReference>
<dbReference type="SUPFAM" id="SSF55383">
    <property type="entry name" value="Copper amine oxidase, domain N"/>
    <property type="match status" value="1"/>
</dbReference>
<dbReference type="InterPro" id="IPR036582">
    <property type="entry name" value="Mao_N_sf"/>
</dbReference>
<reference evidence="3" key="1">
    <citation type="submission" date="2020-08" db="EMBL/GenBank/DDBJ databases">
        <title>Genome public.</title>
        <authorList>
            <person name="Liu C."/>
            <person name="Sun Q."/>
        </authorList>
    </citation>
    <scope>NUCLEOTIDE SEQUENCE</scope>
    <source>
        <strain evidence="3">NSJ-51</strain>
    </source>
</reference>
<dbReference type="InterPro" id="IPR025648">
    <property type="entry name" value="DUF4358"/>
</dbReference>
<dbReference type="RefSeq" id="WP_186908175.1">
    <property type="nucleotide sequence ID" value="NZ_JACOPP010000015.1"/>
</dbReference>
<feature type="domain" description="Copper amine oxidase-like N-terminal" evidence="2">
    <location>
        <begin position="43"/>
        <end position="142"/>
    </location>
</feature>
<evidence type="ECO:0000256" key="1">
    <source>
        <dbReference type="SAM" id="SignalP"/>
    </source>
</evidence>
<feature type="chain" id="PRO_5038360615" evidence="1">
    <location>
        <begin position="25"/>
        <end position="280"/>
    </location>
</feature>
<keyword evidence="1" id="KW-0732">Signal</keyword>
<dbReference type="Pfam" id="PF07833">
    <property type="entry name" value="Cu_amine_oxidN1"/>
    <property type="match status" value="1"/>
</dbReference>
<proteinExistence type="predicted"/>
<evidence type="ECO:0000313" key="4">
    <source>
        <dbReference type="Proteomes" id="UP000661435"/>
    </source>
</evidence>
<organism evidence="3 4">
    <name type="scientific">Lawsonibacter hominis</name>
    <dbReference type="NCBI Taxonomy" id="2763053"/>
    <lineage>
        <taxon>Bacteria</taxon>
        <taxon>Bacillati</taxon>
        <taxon>Bacillota</taxon>
        <taxon>Clostridia</taxon>
        <taxon>Eubacteriales</taxon>
        <taxon>Oscillospiraceae</taxon>
        <taxon>Lawsonibacter</taxon>
    </lineage>
</organism>
<feature type="signal peptide" evidence="1">
    <location>
        <begin position="1"/>
        <end position="24"/>
    </location>
</feature>
<evidence type="ECO:0000313" key="3">
    <source>
        <dbReference type="EMBL" id="MBC5734287.1"/>
    </source>
</evidence>
<dbReference type="EMBL" id="JACOPP010000015">
    <property type="protein sequence ID" value="MBC5734287.1"/>
    <property type="molecule type" value="Genomic_DNA"/>
</dbReference>
<gene>
    <name evidence="3" type="ORF">H8S57_11185</name>
</gene>
<evidence type="ECO:0000259" key="2">
    <source>
        <dbReference type="Pfam" id="PF07833"/>
    </source>
</evidence>
<protein>
    <submittedName>
        <fullName evidence="3">DUF4358 domain-containing protein</fullName>
    </submittedName>
</protein>
<dbReference type="AlphaFoldDB" id="A0A8J6J183"/>